<dbReference type="Proteomes" id="UP000594961">
    <property type="component" value="Chromosome"/>
</dbReference>
<name>A0A7M1R2Z8_9ACTO</name>
<evidence type="ECO:0008006" key="4">
    <source>
        <dbReference type="Google" id="ProtNLM"/>
    </source>
</evidence>
<reference evidence="2 3" key="1">
    <citation type="submission" date="2020-10" db="EMBL/GenBank/DDBJ databases">
        <title>Trueperella pecoris sp. nov. isolated from bovine and porcine specimens.</title>
        <authorList>
            <person name="Schoenecker L."/>
            <person name="Schnydrig P."/>
            <person name="Brodard I."/>
            <person name="Thomann A."/>
            <person name="Hemphill A."/>
            <person name="Rodriguez-Campos S."/>
            <person name="Perreten V."/>
            <person name="Jores J."/>
            <person name="Kittl S."/>
        </authorList>
    </citation>
    <scope>NUCLEOTIDE SEQUENCE [LARGE SCALE GENOMIC DNA]</scope>
    <source>
        <strain evidence="2 3">19OD0592</strain>
    </source>
</reference>
<organism evidence="2 3">
    <name type="scientific">Trueperella pecoris</name>
    <dbReference type="NCBI Taxonomy" id="2733571"/>
    <lineage>
        <taxon>Bacteria</taxon>
        <taxon>Bacillati</taxon>
        <taxon>Actinomycetota</taxon>
        <taxon>Actinomycetes</taxon>
        <taxon>Actinomycetales</taxon>
        <taxon>Actinomycetaceae</taxon>
        <taxon>Trueperella</taxon>
    </lineage>
</organism>
<dbReference type="EMBL" id="CP063212">
    <property type="protein sequence ID" value="QOR48466.1"/>
    <property type="molecule type" value="Genomic_DNA"/>
</dbReference>
<evidence type="ECO:0000256" key="1">
    <source>
        <dbReference type="SAM" id="MobiDB-lite"/>
    </source>
</evidence>
<accession>A0A7M1R2Z8</accession>
<dbReference type="AlphaFoldDB" id="A0A7M1R2Z8"/>
<feature type="compositionally biased region" description="Polar residues" evidence="1">
    <location>
        <begin position="48"/>
        <end position="57"/>
    </location>
</feature>
<gene>
    <name evidence="2" type="ORF">INS90_04155</name>
</gene>
<evidence type="ECO:0000313" key="3">
    <source>
        <dbReference type="Proteomes" id="UP000594961"/>
    </source>
</evidence>
<protein>
    <recommendedName>
        <fullName evidence="4">PKD domain-containing protein</fullName>
    </recommendedName>
</protein>
<proteinExistence type="predicted"/>
<evidence type="ECO:0000313" key="2">
    <source>
        <dbReference type="EMBL" id="QOR48466.1"/>
    </source>
</evidence>
<dbReference type="RefSeq" id="WP_197554982.1">
    <property type="nucleotide sequence ID" value="NZ_CP063212.1"/>
</dbReference>
<sequence>MRTFNAVIAIWMIWGSVNLSDDPTTDWDLDVSGGTVTIDAGHKKGATTGRSPGQAVSGSARAAKPVSQATAPAKSRGQVLDALAKLTPDQMCNSYFGSNSGTAYYEVNRMSGPLAEYCENRTKTKAQDEAREAVQPQMTIADLGLYVHDHAQSLIDGGSLEIQPASPEIIINKDIYFHSTAVAYTGTVTVLNTPLELHFTPVTFEWHQGDGSSFTTADAGGTYPDGNAKARYQRPGQFVPSVNIGWQVSIRAIGSNEWYPVPGSAVTTTASTPITAIEAEAVLTANR</sequence>
<feature type="region of interest" description="Disordered" evidence="1">
    <location>
        <begin position="39"/>
        <end position="71"/>
    </location>
</feature>